<dbReference type="OrthoDB" id="10253254at2759"/>
<dbReference type="Pfam" id="PF07717">
    <property type="entry name" value="OB_NTP_bind"/>
    <property type="match status" value="1"/>
</dbReference>
<keyword evidence="5" id="KW-1185">Reference proteome</keyword>
<feature type="domain" description="Helicase-associated" evidence="3">
    <location>
        <begin position="32"/>
        <end position="125"/>
    </location>
</feature>
<dbReference type="Proteomes" id="UP000515908">
    <property type="component" value="Chromosome 03"/>
</dbReference>
<gene>
    <name evidence="4" type="ORF">ADEAN_000161800</name>
</gene>
<dbReference type="GO" id="GO:0003723">
    <property type="term" value="F:RNA binding"/>
    <property type="evidence" value="ECO:0007669"/>
    <property type="project" value="TreeGrafter"/>
</dbReference>
<dbReference type="GO" id="GO:0004386">
    <property type="term" value="F:helicase activity"/>
    <property type="evidence" value="ECO:0007669"/>
    <property type="project" value="TreeGrafter"/>
</dbReference>
<dbReference type="Gene3D" id="1.20.120.1080">
    <property type="match status" value="1"/>
</dbReference>
<evidence type="ECO:0000256" key="2">
    <source>
        <dbReference type="ARBA" id="ARBA00022840"/>
    </source>
</evidence>
<dbReference type="InterPro" id="IPR027417">
    <property type="entry name" value="P-loop_NTPase"/>
</dbReference>
<dbReference type="PANTHER" id="PTHR18934">
    <property type="entry name" value="ATP-DEPENDENT RNA HELICASE"/>
    <property type="match status" value="1"/>
</dbReference>
<dbReference type="VEuPathDB" id="TriTrypDB:ADEAN_000161800"/>
<dbReference type="PANTHER" id="PTHR18934:SF269">
    <property type="entry name" value="SPLICING FACTOR ATP-DEPENDENT RNA HELICASE, PUTATIVE-RELATED"/>
    <property type="match status" value="1"/>
</dbReference>
<dbReference type="InterPro" id="IPR048333">
    <property type="entry name" value="HA2_WH"/>
</dbReference>
<dbReference type="SUPFAM" id="SSF52540">
    <property type="entry name" value="P-loop containing nucleoside triphosphate hydrolases"/>
    <property type="match status" value="1"/>
</dbReference>
<dbReference type="Pfam" id="PF04408">
    <property type="entry name" value="WHD_HA2"/>
    <property type="match status" value="1"/>
</dbReference>
<reference evidence="4 5" key="1">
    <citation type="submission" date="2020-08" db="EMBL/GenBank/DDBJ databases">
        <authorList>
            <person name="Newling K."/>
            <person name="Davey J."/>
            <person name="Forrester S."/>
        </authorList>
    </citation>
    <scope>NUCLEOTIDE SEQUENCE [LARGE SCALE GENOMIC DNA]</scope>
    <source>
        <strain evidence="5">Crithidia deanei Carvalho (ATCC PRA-265)</strain>
    </source>
</reference>
<evidence type="ECO:0000313" key="5">
    <source>
        <dbReference type="Proteomes" id="UP000515908"/>
    </source>
</evidence>
<dbReference type="InterPro" id="IPR007502">
    <property type="entry name" value="Helicase-assoc_dom"/>
</dbReference>
<dbReference type="InterPro" id="IPR011709">
    <property type="entry name" value="DEAD-box_helicase_OB_fold"/>
</dbReference>
<evidence type="ECO:0000256" key="1">
    <source>
        <dbReference type="ARBA" id="ARBA00022741"/>
    </source>
</evidence>
<organism evidence="4 5">
    <name type="scientific">Angomonas deanei</name>
    <dbReference type="NCBI Taxonomy" id="59799"/>
    <lineage>
        <taxon>Eukaryota</taxon>
        <taxon>Discoba</taxon>
        <taxon>Euglenozoa</taxon>
        <taxon>Kinetoplastea</taxon>
        <taxon>Metakinetoplastina</taxon>
        <taxon>Trypanosomatida</taxon>
        <taxon>Trypanosomatidae</taxon>
        <taxon>Strigomonadinae</taxon>
        <taxon>Angomonas</taxon>
    </lineage>
</organism>
<keyword evidence="1" id="KW-0547">Nucleotide-binding</keyword>
<name>A0A7G2C4V2_9TRYP</name>
<keyword evidence="2" id="KW-0067">ATP-binding</keyword>
<dbReference type="Pfam" id="PF21010">
    <property type="entry name" value="HA2_C"/>
    <property type="match status" value="1"/>
</dbReference>
<accession>A0A7G2C4V2</accession>
<dbReference type="SMART" id="SM00847">
    <property type="entry name" value="HA2"/>
    <property type="match status" value="1"/>
</dbReference>
<protein>
    <submittedName>
        <fullName evidence="4">Helicase associated domain (HA2)/Oligonucleotide/oligosaccharide-binding (OB)-fold, putative</fullName>
    </submittedName>
</protein>
<evidence type="ECO:0000313" key="4">
    <source>
        <dbReference type="EMBL" id="CAD2214174.1"/>
    </source>
</evidence>
<dbReference type="EMBL" id="LR877147">
    <property type="protein sequence ID" value="CAD2214174.1"/>
    <property type="molecule type" value="Genomic_DNA"/>
</dbReference>
<dbReference type="GO" id="GO:0005524">
    <property type="term" value="F:ATP binding"/>
    <property type="evidence" value="ECO:0007669"/>
    <property type="project" value="UniProtKB-KW"/>
</dbReference>
<proteinExistence type="predicted"/>
<dbReference type="AlphaFoldDB" id="A0A7G2C4V2"/>
<evidence type="ECO:0000259" key="3">
    <source>
        <dbReference type="SMART" id="SM00847"/>
    </source>
</evidence>
<sequence length="313" mass="35196">MSAVVLQLKALGIDNLLQFEFLDPPSTDALERALDHLFLLGAMNAKGELTVTGRRMAEFPLDPSLSKCLIKGCALKCGRHMAMAAAMLSLDSVFINTRDPKERQLLDSAKTQLFAFGNGDVTGYIRLMEDWLRSGSQSANFCKANCVHPRALIRARDVMDQIMRTFDRIGLDVGQEEGLINVESITKALLSGFFFNVSKLELDNRTYSIIRPLSGGEATVDLESRLAELHPTSFLFKAGSFKKNENKEYDPSLPPVLKERPSFIVFTQLRRTTKRYMIHVSAILEKDWILKSAPENYFTEAELETGLRKRPRS</sequence>